<organism evidence="2 3">
    <name type="scientific">Cupriavidus numazuensis</name>
    <dbReference type="NCBI Taxonomy" id="221992"/>
    <lineage>
        <taxon>Bacteria</taxon>
        <taxon>Pseudomonadati</taxon>
        <taxon>Pseudomonadota</taxon>
        <taxon>Betaproteobacteria</taxon>
        <taxon>Burkholderiales</taxon>
        <taxon>Burkholderiaceae</taxon>
        <taxon>Cupriavidus</taxon>
    </lineage>
</organism>
<dbReference type="EMBL" id="CAJPVI010000009">
    <property type="protein sequence ID" value="CAG2140211.1"/>
    <property type="molecule type" value="Genomic_DNA"/>
</dbReference>
<reference evidence="2 3" key="1">
    <citation type="submission" date="2021-03" db="EMBL/GenBank/DDBJ databases">
        <authorList>
            <person name="Peeters C."/>
        </authorList>
    </citation>
    <scope>NUCLEOTIDE SEQUENCE [LARGE SCALE GENOMIC DNA]</scope>
    <source>
        <strain evidence="2 3">LMG 26411</strain>
    </source>
</reference>
<feature type="compositionally biased region" description="Basic and acidic residues" evidence="1">
    <location>
        <begin position="388"/>
        <end position="400"/>
    </location>
</feature>
<evidence type="ECO:0000313" key="3">
    <source>
        <dbReference type="Proteomes" id="UP000672657"/>
    </source>
</evidence>
<comment type="caution">
    <text evidence="2">The sequence shown here is derived from an EMBL/GenBank/DDBJ whole genome shotgun (WGS) entry which is preliminary data.</text>
</comment>
<accession>A0ABM8TEH3</accession>
<gene>
    <name evidence="2" type="ORF">LMG26411_01806</name>
</gene>
<keyword evidence="3" id="KW-1185">Reference proteome</keyword>
<feature type="compositionally biased region" description="Basic and acidic residues" evidence="1">
    <location>
        <begin position="296"/>
        <end position="311"/>
    </location>
</feature>
<name>A0ABM8TEH3_9BURK</name>
<proteinExistence type="predicted"/>
<protein>
    <submittedName>
        <fullName evidence="2">Uncharacterized protein</fullName>
    </submittedName>
</protein>
<feature type="compositionally biased region" description="Basic and acidic residues" evidence="1">
    <location>
        <begin position="347"/>
        <end position="361"/>
    </location>
</feature>
<sequence>MHCLARQHLQFGQQLQRLLADSFDRSFVRLKPVHFSGLRSHFGGVAVGHLDGRIRLDNDGLNHGDGVISRRFGEHLSCRRGGHIGHCRFDSRGNRRSGSRDRCRCLRRRGGRRCFRQGRDGRADDRLRLAERRADHRGASGCWRGRTGCSGRGRGRRCSGRGGSLQAHRTARRRILLGAWCRGFWRGLRGRSHGRLHRAGRIGMMQPDLAGLGRRLARAGRRLPGRLAARRNGVETAVARRWCVPAAGCGTVGRGRFPAFGFTHRLGRHDFGGLVFGARRAARLAQQEQAAPCLAEHHRCSQREHAQHHEQGAGPAEQVTNHAAERAAGRTARRPAFAAGQRFQRCARAEHDQRAEPDAQRARAGQAPFARQQAAEEPPHQRHQPQSRKSEPAKTHDRHATFKTTGSDCSG</sequence>
<evidence type="ECO:0000256" key="1">
    <source>
        <dbReference type="SAM" id="MobiDB-lite"/>
    </source>
</evidence>
<feature type="region of interest" description="Disordered" evidence="1">
    <location>
        <begin position="296"/>
        <end position="411"/>
    </location>
</feature>
<evidence type="ECO:0000313" key="2">
    <source>
        <dbReference type="EMBL" id="CAG2140211.1"/>
    </source>
</evidence>
<feature type="compositionally biased region" description="Polar residues" evidence="1">
    <location>
        <begin position="402"/>
        <end position="411"/>
    </location>
</feature>
<dbReference type="Proteomes" id="UP000672657">
    <property type="component" value="Unassembled WGS sequence"/>
</dbReference>